<dbReference type="Gene3D" id="3.30.300.30">
    <property type="match status" value="1"/>
</dbReference>
<dbReference type="InterPro" id="IPR042099">
    <property type="entry name" value="ANL_N_sf"/>
</dbReference>
<name>A0A0D0IJT1_9MICO</name>
<dbReference type="InterPro" id="IPR000873">
    <property type="entry name" value="AMP-dep_synth/lig_dom"/>
</dbReference>
<dbReference type="PANTHER" id="PTHR43767:SF1">
    <property type="entry name" value="NONRIBOSOMAL PEPTIDE SYNTHASE PES1 (EUROFUNG)-RELATED"/>
    <property type="match status" value="1"/>
</dbReference>
<dbReference type="AlphaFoldDB" id="A0A0D0IJT1"/>
<feature type="domain" description="AMP-dependent synthetase/ligase" evidence="3">
    <location>
        <begin position="31"/>
        <end position="424"/>
    </location>
</feature>
<evidence type="ECO:0000259" key="3">
    <source>
        <dbReference type="Pfam" id="PF00501"/>
    </source>
</evidence>
<accession>A0A0D0IJT1</accession>
<dbReference type="InterPro" id="IPR020845">
    <property type="entry name" value="AMP-binding_CS"/>
</dbReference>
<dbReference type="RefSeq" id="WP_042545501.1">
    <property type="nucleotide sequence ID" value="NZ_JXSQ01000046.1"/>
</dbReference>
<dbReference type="InterPro" id="IPR050237">
    <property type="entry name" value="ATP-dep_AMP-bd_enzyme"/>
</dbReference>
<organism evidence="5 6">
    <name type="scientific">Leucobacter komagatae</name>
    <dbReference type="NCBI Taxonomy" id="55969"/>
    <lineage>
        <taxon>Bacteria</taxon>
        <taxon>Bacillati</taxon>
        <taxon>Actinomycetota</taxon>
        <taxon>Actinomycetes</taxon>
        <taxon>Micrococcales</taxon>
        <taxon>Microbacteriaceae</taxon>
        <taxon>Leucobacter</taxon>
    </lineage>
</organism>
<dbReference type="EMBL" id="JXSQ01000046">
    <property type="protein sequence ID" value="KIP51317.1"/>
    <property type="molecule type" value="Genomic_DNA"/>
</dbReference>
<protein>
    <submittedName>
        <fullName evidence="5">Acyl-CoA synthetase</fullName>
    </submittedName>
</protein>
<comment type="similarity">
    <text evidence="1">Belongs to the ATP-dependent AMP-binding enzyme family.</text>
</comment>
<evidence type="ECO:0000256" key="2">
    <source>
        <dbReference type="ARBA" id="ARBA00022598"/>
    </source>
</evidence>
<keyword evidence="2" id="KW-0436">Ligase</keyword>
<dbReference type="GO" id="GO:0016878">
    <property type="term" value="F:acid-thiol ligase activity"/>
    <property type="evidence" value="ECO:0007669"/>
    <property type="project" value="UniProtKB-ARBA"/>
</dbReference>
<gene>
    <name evidence="5" type="ORF">SD72_16130</name>
</gene>
<dbReference type="SUPFAM" id="SSF56801">
    <property type="entry name" value="Acetyl-CoA synthetase-like"/>
    <property type="match status" value="1"/>
</dbReference>
<proteinExistence type="inferred from homology"/>
<keyword evidence="6" id="KW-1185">Reference proteome</keyword>
<reference evidence="5 6" key="1">
    <citation type="submission" date="2015-01" db="EMBL/GenBank/DDBJ databases">
        <title>Draft genome sequence of Leucobacter komagatae strain VKM ST2845.</title>
        <authorList>
            <person name="Karlyshev A.V."/>
            <person name="Kudryashova E.B."/>
        </authorList>
    </citation>
    <scope>NUCLEOTIDE SEQUENCE [LARGE SCALE GENOMIC DNA]</scope>
    <source>
        <strain evidence="5 6">VKM ST2845</strain>
    </source>
</reference>
<dbReference type="InterPro" id="IPR025110">
    <property type="entry name" value="AMP-bd_C"/>
</dbReference>
<evidence type="ECO:0000313" key="5">
    <source>
        <dbReference type="EMBL" id="KIP51317.1"/>
    </source>
</evidence>
<dbReference type="Proteomes" id="UP000032120">
    <property type="component" value="Unassembled WGS sequence"/>
</dbReference>
<dbReference type="InterPro" id="IPR045851">
    <property type="entry name" value="AMP-bd_C_sf"/>
</dbReference>
<feature type="domain" description="AMP-binding enzyme C-terminal" evidence="4">
    <location>
        <begin position="474"/>
        <end position="549"/>
    </location>
</feature>
<dbReference type="OrthoDB" id="9803968at2"/>
<sequence>MSSVARPWHASYPDYLPHDIATEFDSVAAAFAATVQRSPDATAIRYFDGQLSFRELDERSDALAIALQQLGFATGDRLALYLQNNPAFVVGMLAAWKAGGIGVAVNPMNLERELSFVLEDSAATVLLCLDELYARVAKSVIERSRGSVRAVITCSALDDQSRSDARLFPPQAKRDAVYADGEHHSVLDLRDVLESFRGRSPKAVTASPEETAMLVYTSGTTGQPKGSMSSHRNMSFTAQVYRDWMPLTPADSILGIAPLFHITGIIGHVSAGLLIGCPLLLAHRFEPRVVMDLIREHRPTYVVAAITALMALSQVPETGPDDWTSFRAVYTGGAPVAPAIAEAFEASTGQYPHNAYGLTETNSPAHCVPRGQRAPVDEGSGALSVGIPVFSTVTRILDDHGTELPAGEVGEIAVAGPQVVRGYWQNPAASTESIPGGELRTGDVGFIDEDGWLFIVDRKKDMINVSGYKVWPREVEDVLYRHPAVREVAVIGVPDEYRGESVKAFVSVKAGASVDPAELIEFARQNMAAYKYPRVVEVIDELPKTVTGKILRRVLRDWRGAQPLPG</sequence>
<dbReference type="Pfam" id="PF00501">
    <property type="entry name" value="AMP-binding"/>
    <property type="match status" value="1"/>
</dbReference>
<evidence type="ECO:0000256" key="1">
    <source>
        <dbReference type="ARBA" id="ARBA00006432"/>
    </source>
</evidence>
<evidence type="ECO:0000313" key="6">
    <source>
        <dbReference type="Proteomes" id="UP000032120"/>
    </source>
</evidence>
<evidence type="ECO:0000259" key="4">
    <source>
        <dbReference type="Pfam" id="PF13193"/>
    </source>
</evidence>
<comment type="caution">
    <text evidence="5">The sequence shown here is derived from an EMBL/GenBank/DDBJ whole genome shotgun (WGS) entry which is preliminary data.</text>
</comment>
<dbReference type="PROSITE" id="PS00455">
    <property type="entry name" value="AMP_BINDING"/>
    <property type="match status" value="1"/>
</dbReference>
<dbReference type="Gene3D" id="3.40.50.12780">
    <property type="entry name" value="N-terminal domain of ligase-like"/>
    <property type="match status" value="1"/>
</dbReference>
<dbReference type="Pfam" id="PF13193">
    <property type="entry name" value="AMP-binding_C"/>
    <property type="match status" value="1"/>
</dbReference>
<dbReference type="FunFam" id="3.30.300.30:FF:000008">
    <property type="entry name" value="2,3-dihydroxybenzoate-AMP ligase"/>
    <property type="match status" value="1"/>
</dbReference>
<dbReference type="PANTHER" id="PTHR43767">
    <property type="entry name" value="LONG-CHAIN-FATTY-ACID--COA LIGASE"/>
    <property type="match status" value="1"/>
</dbReference>